<protein>
    <recommendedName>
        <fullName evidence="1">YdhG-like domain-containing protein</fullName>
    </recommendedName>
</protein>
<feature type="domain" description="YdhG-like" evidence="1">
    <location>
        <begin position="39"/>
        <end position="127"/>
    </location>
</feature>
<evidence type="ECO:0000259" key="1">
    <source>
        <dbReference type="Pfam" id="PF08818"/>
    </source>
</evidence>
<dbReference type="Pfam" id="PF08818">
    <property type="entry name" value="DUF1801"/>
    <property type="match status" value="1"/>
</dbReference>
<reference evidence="2" key="1">
    <citation type="submission" date="2019-08" db="EMBL/GenBank/DDBJ databases">
        <authorList>
            <person name="Kucharzyk K."/>
            <person name="Murdoch R.W."/>
            <person name="Higgins S."/>
            <person name="Loffler F."/>
        </authorList>
    </citation>
    <scope>NUCLEOTIDE SEQUENCE</scope>
</reference>
<dbReference type="Gene3D" id="3.90.1150.200">
    <property type="match status" value="1"/>
</dbReference>
<organism evidence="2">
    <name type="scientific">bioreactor metagenome</name>
    <dbReference type="NCBI Taxonomy" id="1076179"/>
    <lineage>
        <taxon>unclassified sequences</taxon>
        <taxon>metagenomes</taxon>
        <taxon>ecological metagenomes</taxon>
    </lineage>
</organism>
<comment type="caution">
    <text evidence="2">The sequence shown here is derived from an EMBL/GenBank/DDBJ whole genome shotgun (WGS) entry which is preliminary data.</text>
</comment>
<accession>A0A644ZT15</accession>
<sequence>MWQCPKCGRNFKNTDQDHFCGEAPKTIEAYIDAQSEEVRPLLNQVRDTLRTALPHSQERISWSMPTYWNKQNIIHFAAFKNHIGLYPGPEAVEHFTERLREYKTSKGAVQFPYSKTLPLSLIEEIAKWCYNTRNHH</sequence>
<dbReference type="AlphaFoldDB" id="A0A644ZT15"/>
<gene>
    <name evidence="2" type="ORF">SDC9_90680</name>
</gene>
<dbReference type="InterPro" id="IPR014922">
    <property type="entry name" value="YdhG-like"/>
</dbReference>
<dbReference type="EMBL" id="VSSQ01010316">
    <property type="protein sequence ID" value="MPM44002.1"/>
    <property type="molecule type" value="Genomic_DNA"/>
</dbReference>
<dbReference type="SUPFAM" id="SSF159888">
    <property type="entry name" value="YdhG-like"/>
    <property type="match status" value="1"/>
</dbReference>
<evidence type="ECO:0000313" key="2">
    <source>
        <dbReference type="EMBL" id="MPM44002.1"/>
    </source>
</evidence>
<name>A0A644ZT15_9ZZZZ</name>
<proteinExistence type="predicted"/>